<dbReference type="RefSeq" id="WP_166912513.1">
    <property type="nucleotide sequence ID" value="NZ_JAASRS010000003.1"/>
</dbReference>
<evidence type="ECO:0000256" key="5">
    <source>
        <dbReference type="SAM" id="Coils"/>
    </source>
</evidence>
<sequence>MEKTAELFTPKAAAKMVGVDPELLKTWCNEFNIQTARTEGGHRRYSLDNIATLKEIRKKIQEQGLGYDEIRAWLNGEIEAFEPKPHQSELEKKMDKLLEEAEQQKQFREQQTQFQQALIQRLAMLEQQNKQLIEQNKQLIEQNRQLVEQNEQLKSLFGERDQFFLGSLKQSMEKTKKKRTGILAKLFSKE</sequence>
<proteinExistence type="predicted"/>
<organism evidence="7 8">
    <name type="scientific">Saccharococcus thermophilus</name>
    <dbReference type="NCBI Taxonomy" id="29396"/>
    <lineage>
        <taxon>Bacteria</taxon>
        <taxon>Bacillati</taxon>
        <taxon>Bacillota</taxon>
        <taxon>Bacilli</taxon>
        <taxon>Bacillales</taxon>
        <taxon>Anoxybacillaceae</taxon>
        <taxon>Saccharococcus</taxon>
    </lineage>
</organism>
<evidence type="ECO:0000256" key="3">
    <source>
        <dbReference type="ARBA" id="ARBA00023125"/>
    </source>
</evidence>
<evidence type="ECO:0000256" key="1">
    <source>
        <dbReference type="ARBA" id="ARBA00022491"/>
    </source>
</evidence>
<keyword evidence="3 7" id="KW-0238">DNA-binding</keyword>
<evidence type="ECO:0000256" key="2">
    <source>
        <dbReference type="ARBA" id="ARBA00023015"/>
    </source>
</evidence>
<evidence type="ECO:0000313" key="7">
    <source>
        <dbReference type="EMBL" id="NIK16617.1"/>
    </source>
</evidence>
<dbReference type="InterPro" id="IPR047057">
    <property type="entry name" value="MerR_fam"/>
</dbReference>
<dbReference type="InterPro" id="IPR000551">
    <property type="entry name" value="MerR-type_HTH_dom"/>
</dbReference>
<keyword evidence="2" id="KW-0805">Transcription regulation</keyword>
<reference evidence="7 8" key="1">
    <citation type="submission" date="2020-03" db="EMBL/GenBank/DDBJ databases">
        <title>Genomic Encyclopedia of Archaeal and Bacterial Type Strains, Phase II (KMG-II): from individual species to whole genera.</title>
        <authorList>
            <person name="Goeker M."/>
        </authorList>
    </citation>
    <scope>NUCLEOTIDE SEQUENCE [LARGE SCALE GENOMIC DNA]</scope>
    <source>
        <strain evidence="7 8">DSM 4749</strain>
    </source>
</reference>
<dbReference type="GO" id="GO:0003677">
    <property type="term" value="F:DNA binding"/>
    <property type="evidence" value="ECO:0007669"/>
    <property type="project" value="UniProtKB-KW"/>
</dbReference>
<dbReference type="SMART" id="SM00422">
    <property type="entry name" value="HTH_MERR"/>
    <property type="match status" value="1"/>
</dbReference>
<dbReference type="Proteomes" id="UP000532769">
    <property type="component" value="Unassembled WGS sequence"/>
</dbReference>
<dbReference type="Gene3D" id="1.10.1660.10">
    <property type="match status" value="1"/>
</dbReference>
<evidence type="ECO:0000259" key="6">
    <source>
        <dbReference type="PROSITE" id="PS50937"/>
    </source>
</evidence>
<feature type="domain" description="HTH merR-type" evidence="6">
    <location>
        <begin position="36"/>
        <end position="76"/>
    </location>
</feature>
<keyword evidence="1" id="KW-0678">Repressor</keyword>
<dbReference type="PANTHER" id="PTHR30204">
    <property type="entry name" value="REDOX-CYCLING DRUG-SENSING TRANSCRIPTIONAL ACTIVATOR SOXR"/>
    <property type="match status" value="1"/>
</dbReference>
<evidence type="ECO:0000256" key="4">
    <source>
        <dbReference type="ARBA" id="ARBA00023163"/>
    </source>
</evidence>
<protein>
    <submittedName>
        <fullName evidence="7">DNA-binding transcriptional MerR regulator</fullName>
    </submittedName>
</protein>
<evidence type="ECO:0000313" key="8">
    <source>
        <dbReference type="Proteomes" id="UP000532769"/>
    </source>
</evidence>
<keyword evidence="5" id="KW-0175">Coiled coil</keyword>
<dbReference type="SUPFAM" id="SSF46955">
    <property type="entry name" value="Putative DNA-binding domain"/>
    <property type="match status" value="1"/>
</dbReference>
<dbReference type="PROSITE" id="PS50937">
    <property type="entry name" value="HTH_MERR_2"/>
    <property type="match status" value="1"/>
</dbReference>
<dbReference type="GO" id="GO:0003700">
    <property type="term" value="F:DNA-binding transcription factor activity"/>
    <property type="evidence" value="ECO:0007669"/>
    <property type="project" value="InterPro"/>
</dbReference>
<dbReference type="AlphaFoldDB" id="A0A846MLW3"/>
<keyword evidence="8" id="KW-1185">Reference proteome</keyword>
<comment type="caution">
    <text evidence="7">The sequence shown here is derived from an EMBL/GenBank/DDBJ whole genome shotgun (WGS) entry which is preliminary data.</text>
</comment>
<accession>A0A846MLW3</accession>
<name>A0A846MLW3_9BACL</name>
<gene>
    <name evidence="7" type="ORF">BDD39_003258</name>
</gene>
<dbReference type="InterPro" id="IPR009061">
    <property type="entry name" value="DNA-bd_dom_put_sf"/>
</dbReference>
<keyword evidence="4" id="KW-0804">Transcription</keyword>
<feature type="coiled-coil region" evidence="5">
    <location>
        <begin position="87"/>
        <end position="156"/>
    </location>
</feature>
<dbReference type="EMBL" id="JAASRS010000003">
    <property type="protein sequence ID" value="NIK16617.1"/>
    <property type="molecule type" value="Genomic_DNA"/>
</dbReference>
<dbReference type="PANTHER" id="PTHR30204:SF69">
    <property type="entry name" value="MERR-FAMILY TRANSCRIPTIONAL REGULATOR"/>
    <property type="match status" value="1"/>
</dbReference>
<dbReference type="Pfam" id="PF13411">
    <property type="entry name" value="MerR_1"/>
    <property type="match status" value="1"/>
</dbReference>